<dbReference type="Pfam" id="PF00505">
    <property type="entry name" value="HMG_box"/>
    <property type="match status" value="1"/>
</dbReference>
<evidence type="ECO:0000256" key="2">
    <source>
        <dbReference type="ARBA" id="ARBA00008774"/>
    </source>
</evidence>
<dbReference type="InterPro" id="IPR009071">
    <property type="entry name" value="HMG_box_dom"/>
</dbReference>
<comment type="caution">
    <text evidence="8">The sequence shown here is derived from an EMBL/GenBank/DDBJ whole genome shotgun (WGS) entry which is preliminary data.</text>
</comment>
<dbReference type="InterPro" id="IPR036910">
    <property type="entry name" value="HMG_box_dom_sf"/>
</dbReference>
<dbReference type="EMBL" id="JBAMMX010000021">
    <property type="protein sequence ID" value="KAK6919370.1"/>
    <property type="molecule type" value="Genomic_DNA"/>
</dbReference>
<feature type="region of interest" description="Disordered" evidence="6">
    <location>
        <begin position="1"/>
        <end position="23"/>
    </location>
</feature>
<keyword evidence="3 5" id="KW-0238">DNA-binding</keyword>
<keyword evidence="9" id="KW-1185">Reference proteome</keyword>
<evidence type="ECO:0000256" key="5">
    <source>
        <dbReference type="PROSITE-ProRule" id="PRU00267"/>
    </source>
</evidence>
<evidence type="ECO:0000256" key="6">
    <source>
        <dbReference type="SAM" id="MobiDB-lite"/>
    </source>
</evidence>
<accession>A0AAN8UPL8</accession>
<dbReference type="Proteomes" id="UP001370490">
    <property type="component" value="Unassembled WGS sequence"/>
</dbReference>
<dbReference type="GO" id="GO:0000785">
    <property type="term" value="C:chromatin"/>
    <property type="evidence" value="ECO:0007669"/>
    <property type="project" value="UniProtKB-ARBA"/>
</dbReference>
<evidence type="ECO:0000259" key="7">
    <source>
        <dbReference type="PROSITE" id="PS50118"/>
    </source>
</evidence>
<dbReference type="Gene3D" id="1.10.30.10">
    <property type="entry name" value="High mobility group box domain"/>
    <property type="match status" value="1"/>
</dbReference>
<sequence length="117" mass="13406">MKKRKRDENAKEEKVNKKDSGALKRPPCAFLIFMEEFRQTYKESSPDCKSITAITKAGGAKWKSMSESENAPYFSDAQEKKAKYEKAKKEFYRKPTTTESGRSSSEVQDDQEEEASC</sequence>
<gene>
    <name evidence="8" type="ORF">RJ641_015274</name>
</gene>
<dbReference type="GO" id="GO:0030527">
    <property type="term" value="F:structural constituent of chromatin"/>
    <property type="evidence" value="ECO:0007669"/>
    <property type="project" value="UniProtKB-ARBA"/>
</dbReference>
<comment type="similarity">
    <text evidence="2">Belongs to the HMGB family.</text>
</comment>
<dbReference type="PANTHER" id="PTHR46261">
    <property type="entry name" value="HIGH MOBILITY GROUP B PROTEIN 4-RELATED"/>
    <property type="match status" value="1"/>
</dbReference>
<feature type="region of interest" description="Disordered" evidence="6">
    <location>
        <begin position="59"/>
        <end position="117"/>
    </location>
</feature>
<dbReference type="AlphaFoldDB" id="A0AAN8UPL8"/>
<proteinExistence type="inferred from homology"/>
<name>A0AAN8UPL8_9MAGN</name>
<keyword evidence="4 5" id="KW-0539">Nucleus</keyword>
<evidence type="ECO:0000256" key="4">
    <source>
        <dbReference type="ARBA" id="ARBA00023242"/>
    </source>
</evidence>
<evidence type="ECO:0000313" key="9">
    <source>
        <dbReference type="Proteomes" id="UP001370490"/>
    </source>
</evidence>
<dbReference type="GO" id="GO:0003677">
    <property type="term" value="F:DNA binding"/>
    <property type="evidence" value="ECO:0007669"/>
    <property type="project" value="UniProtKB-UniRule"/>
</dbReference>
<feature type="compositionally biased region" description="Basic and acidic residues" evidence="6">
    <location>
        <begin position="77"/>
        <end position="93"/>
    </location>
</feature>
<comment type="subcellular location">
    <subcellularLocation>
        <location evidence="1">Nucleus</location>
    </subcellularLocation>
</comment>
<dbReference type="PROSITE" id="PS50118">
    <property type="entry name" value="HMG_BOX_2"/>
    <property type="match status" value="1"/>
</dbReference>
<dbReference type="InterPro" id="IPR031061">
    <property type="entry name" value="HMGB_plant"/>
</dbReference>
<dbReference type="GO" id="GO:0003682">
    <property type="term" value="F:chromatin binding"/>
    <property type="evidence" value="ECO:0007669"/>
    <property type="project" value="UniProtKB-ARBA"/>
</dbReference>
<evidence type="ECO:0000313" key="8">
    <source>
        <dbReference type="EMBL" id="KAK6919370.1"/>
    </source>
</evidence>
<reference evidence="8 9" key="1">
    <citation type="submission" date="2023-12" db="EMBL/GenBank/DDBJ databases">
        <title>A high-quality genome assembly for Dillenia turbinata (Dilleniales).</title>
        <authorList>
            <person name="Chanderbali A."/>
        </authorList>
    </citation>
    <scope>NUCLEOTIDE SEQUENCE [LARGE SCALE GENOMIC DNA]</scope>
    <source>
        <strain evidence="8">LSX21</strain>
        <tissue evidence="8">Leaf</tissue>
    </source>
</reference>
<feature type="domain" description="HMG box" evidence="7">
    <location>
        <begin position="23"/>
        <end position="92"/>
    </location>
</feature>
<dbReference type="GO" id="GO:0005634">
    <property type="term" value="C:nucleus"/>
    <property type="evidence" value="ECO:0007669"/>
    <property type="project" value="UniProtKB-SubCell"/>
</dbReference>
<evidence type="ECO:0000256" key="1">
    <source>
        <dbReference type="ARBA" id="ARBA00004123"/>
    </source>
</evidence>
<feature type="compositionally biased region" description="Basic and acidic residues" evidence="6">
    <location>
        <begin position="1"/>
        <end position="22"/>
    </location>
</feature>
<dbReference type="SUPFAM" id="SSF47095">
    <property type="entry name" value="HMG-box"/>
    <property type="match status" value="1"/>
</dbReference>
<evidence type="ECO:0000256" key="3">
    <source>
        <dbReference type="ARBA" id="ARBA00023125"/>
    </source>
</evidence>
<dbReference type="PANTHER" id="PTHR46261:SF32">
    <property type="entry name" value="HIGH MOBILITY GROUP B PROTEIN 3-LIKE"/>
    <property type="match status" value="1"/>
</dbReference>
<protein>
    <submittedName>
        <fullName evidence="8">High mobility group box domain</fullName>
    </submittedName>
</protein>
<feature type="DNA-binding region" description="HMG box" evidence="5">
    <location>
        <begin position="23"/>
        <end position="92"/>
    </location>
</feature>
<organism evidence="8 9">
    <name type="scientific">Dillenia turbinata</name>
    <dbReference type="NCBI Taxonomy" id="194707"/>
    <lineage>
        <taxon>Eukaryota</taxon>
        <taxon>Viridiplantae</taxon>
        <taxon>Streptophyta</taxon>
        <taxon>Embryophyta</taxon>
        <taxon>Tracheophyta</taxon>
        <taxon>Spermatophyta</taxon>
        <taxon>Magnoliopsida</taxon>
        <taxon>eudicotyledons</taxon>
        <taxon>Gunneridae</taxon>
        <taxon>Pentapetalae</taxon>
        <taxon>Dilleniales</taxon>
        <taxon>Dilleniaceae</taxon>
        <taxon>Dillenia</taxon>
    </lineage>
</organism>
<dbReference type="SMART" id="SM00398">
    <property type="entry name" value="HMG"/>
    <property type="match status" value="1"/>
</dbReference>
<dbReference type="GO" id="GO:0006325">
    <property type="term" value="P:chromatin organization"/>
    <property type="evidence" value="ECO:0007669"/>
    <property type="project" value="UniProtKB-ARBA"/>
</dbReference>
<feature type="compositionally biased region" description="Acidic residues" evidence="6">
    <location>
        <begin position="107"/>
        <end position="117"/>
    </location>
</feature>